<dbReference type="InterPro" id="IPR036209">
    <property type="entry name" value="YwmB-like_sf"/>
</dbReference>
<organism evidence="1 2">
    <name type="scientific">Romboutsia maritimum</name>
    <dbReference type="NCBI Taxonomy" id="2020948"/>
    <lineage>
        <taxon>Bacteria</taxon>
        <taxon>Bacillati</taxon>
        <taxon>Bacillota</taxon>
        <taxon>Clostridia</taxon>
        <taxon>Peptostreptococcales</taxon>
        <taxon>Peptostreptococcaceae</taxon>
        <taxon>Romboutsia</taxon>
    </lineage>
</organism>
<dbReference type="OrthoDB" id="1708334at2"/>
<comment type="caution">
    <text evidence="1">The sequence shown here is derived from an EMBL/GenBank/DDBJ whole genome shotgun (WGS) entry which is preliminary data.</text>
</comment>
<protein>
    <recommendedName>
        <fullName evidence="3">TATA-box binding</fullName>
    </recommendedName>
</protein>
<name>A0A371IQQ5_9FIRM</name>
<accession>A0A371IQQ5</accession>
<dbReference type="InterPro" id="IPR014794">
    <property type="entry name" value="DUF1779"/>
</dbReference>
<keyword evidence="2" id="KW-1185">Reference proteome</keyword>
<evidence type="ECO:0000313" key="2">
    <source>
        <dbReference type="Proteomes" id="UP000243494"/>
    </source>
</evidence>
<dbReference type="Gene3D" id="3.30.360.40">
    <property type="entry name" value="YwmB-like"/>
    <property type="match status" value="1"/>
</dbReference>
<gene>
    <name evidence="1" type="ORF">CHF27_011340</name>
</gene>
<evidence type="ECO:0000313" key="1">
    <source>
        <dbReference type="EMBL" id="RDY22820.1"/>
    </source>
</evidence>
<dbReference type="AlphaFoldDB" id="A0A371IQQ5"/>
<evidence type="ECO:0008006" key="3">
    <source>
        <dbReference type="Google" id="ProtNLM"/>
    </source>
</evidence>
<reference evidence="1 2" key="1">
    <citation type="journal article" date="2017" name="Genome Announc.">
        <title>Draft Genome Sequence of Romboutsia maritimum sp. nov. Strain CCRI-22766(T), Isolated from Coastal Estuarine Mud.</title>
        <authorList>
            <person name="Maheux A.F."/>
            <person name="Boudreau D.K."/>
            <person name="Berube E."/>
            <person name="Boissinot M."/>
            <person name="Raymond F."/>
            <person name="Brodeur S."/>
            <person name="Corbeil J."/>
            <person name="Brightwell G."/>
            <person name="Broda D."/>
            <person name="Omar R.F."/>
            <person name="Bergeron M.G."/>
        </authorList>
    </citation>
    <scope>NUCLEOTIDE SEQUENCE [LARGE SCALE GENOMIC DNA]</scope>
    <source>
        <strain evidence="1 2">CCRI-22766</strain>
    </source>
</reference>
<dbReference type="Pfam" id="PF08680">
    <property type="entry name" value="DUF1779"/>
    <property type="match status" value="1"/>
</dbReference>
<proteinExistence type="predicted"/>
<dbReference type="SUPFAM" id="SSF143842">
    <property type="entry name" value="YwmB-like"/>
    <property type="match status" value="1"/>
</dbReference>
<sequence>MKIIQKLVSFVILILVGVVISYAEVKLDNGYYKLIETFNNTQSEFKFYNIKANATIDYNVSKDKMKNICLDTINNFGIEESDIKWNEKWDNNEKQVFCQVKNNNRSISIAGVKKSKDEAYIIVDILDNKVYKNIVDIYNLMEDTLNRYSNQVDIYTCIAGEYTKRLQINKYDDILQKILYNMNADEIDRVQEKNFLSVTAYSKLLNENYLEYLGYKINLNIGMRYSEDDEKTIIYIATPIMKLDY</sequence>
<dbReference type="Proteomes" id="UP000243494">
    <property type="component" value="Unassembled WGS sequence"/>
</dbReference>
<dbReference type="RefSeq" id="WP_095406591.1">
    <property type="nucleotide sequence ID" value="NZ_NOJZ02000025.1"/>
</dbReference>
<dbReference type="EMBL" id="NOJZ02000025">
    <property type="protein sequence ID" value="RDY22820.1"/>
    <property type="molecule type" value="Genomic_DNA"/>
</dbReference>